<protein>
    <recommendedName>
        <fullName evidence="4">Histidine kinase</fullName>
    </recommendedName>
</protein>
<proteinExistence type="predicted"/>
<dbReference type="Proteomes" id="UP000185936">
    <property type="component" value="Unassembled WGS sequence"/>
</dbReference>
<dbReference type="EMBL" id="FTNR01000014">
    <property type="protein sequence ID" value="SIS14799.1"/>
    <property type="molecule type" value="Genomic_DNA"/>
</dbReference>
<feature type="transmembrane region" description="Helical" evidence="1">
    <location>
        <begin position="69"/>
        <end position="92"/>
    </location>
</feature>
<evidence type="ECO:0008006" key="4">
    <source>
        <dbReference type="Google" id="ProtNLM"/>
    </source>
</evidence>
<keyword evidence="1" id="KW-0812">Transmembrane</keyword>
<organism evidence="2 3">
    <name type="scientific">Natronorubrum thiooxidans</name>
    <dbReference type="NCBI Taxonomy" id="308853"/>
    <lineage>
        <taxon>Archaea</taxon>
        <taxon>Methanobacteriati</taxon>
        <taxon>Methanobacteriota</taxon>
        <taxon>Stenosarchaea group</taxon>
        <taxon>Halobacteria</taxon>
        <taxon>Halobacteriales</taxon>
        <taxon>Natrialbaceae</taxon>
        <taxon>Natronorubrum</taxon>
    </lineage>
</organism>
<feature type="transmembrane region" description="Helical" evidence="1">
    <location>
        <begin position="146"/>
        <end position="163"/>
    </location>
</feature>
<evidence type="ECO:0000313" key="3">
    <source>
        <dbReference type="Proteomes" id="UP000185936"/>
    </source>
</evidence>
<dbReference type="AlphaFoldDB" id="A0A1N7GQI4"/>
<sequence length="165" mass="17073">MPPHDVNGDMASKTATRLGVRRGTALEPWQAGTVGGIIAALAFGILMSVQTPAVLEMGIPAMYGLEGGLAGWLIHVSHGAVLGVVFAALLTATKRPHLGPVKSTAAGLVYGVVVWAVLAVVVMPIWLSTVGFAMAPAFPNIDMMSLVGHAVYGIVLGIAYAFLER</sequence>
<evidence type="ECO:0000313" key="2">
    <source>
        <dbReference type="EMBL" id="SIS14799.1"/>
    </source>
</evidence>
<feature type="transmembrane region" description="Helical" evidence="1">
    <location>
        <begin position="31"/>
        <end position="49"/>
    </location>
</feature>
<evidence type="ECO:0000256" key="1">
    <source>
        <dbReference type="SAM" id="Phobius"/>
    </source>
</evidence>
<gene>
    <name evidence="2" type="ORF">SAMN05421752_11456</name>
</gene>
<feature type="transmembrane region" description="Helical" evidence="1">
    <location>
        <begin position="104"/>
        <end position="126"/>
    </location>
</feature>
<accession>A0A1N7GQI4</accession>
<reference evidence="3" key="1">
    <citation type="submission" date="2017-01" db="EMBL/GenBank/DDBJ databases">
        <authorList>
            <person name="Varghese N."/>
            <person name="Submissions S."/>
        </authorList>
    </citation>
    <scope>NUCLEOTIDE SEQUENCE [LARGE SCALE GENOMIC DNA]</scope>
    <source>
        <strain evidence="3">type strain: HArc-</strain>
    </source>
</reference>
<name>A0A1N7GQI4_9EURY</name>
<keyword evidence="1" id="KW-0472">Membrane</keyword>
<keyword evidence="3" id="KW-1185">Reference proteome</keyword>
<keyword evidence="1" id="KW-1133">Transmembrane helix</keyword>